<dbReference type="Pfam" id="PF13302">
    <property type="entry name" value="Acetyltransf_3"/>
    <property type="match status" value="1"/>
</dbReference>
<dbReference type="AlphaFoldDB" id="A0A7W9B4P1"/>
<dbReference type="Proteomes" id="UP000537161">
    <property type="component" value="Unassembled WGS sequence"/>
</dbReference>
<dbReference type="EMBL" id="JACIJH010000003">
    <property type="protein sequence ID" value="MBB5706173.1"/>
    <property type="molecule type" value="Genomic_DNA"/>
</dbReference>
<feature type="domain" description="N-acetyltransferase" evidence="1">
    <location>
        <begin position="11"/>
        <end position="166"/>
    </location>
</feature>
<dbReference type="PROSITE" id="PS51186">
    <property type="entry name" value="GNAT"/>
    <property type="match status" value="1"/>
</dbReference>
<evidence type="ECO:0000259" key="1">
    <source>
        <dbReference type="PROSITE" id="PS51186"/>
    </source>
</evidence>
<dbReference type="RefSeq" id="WP_184096865.1">
    <property type="nucleotide sequence ID" value="NZ_JACIJH010000003.1"/>
</dbReference>
<dbReference type="PANTHER" id="PTHR43792">
    <property type="entry name" value="GNAT FAMILY, PUTATIVE (AFU_ORTHOLOGUE AFUA_3G00765)-RELATED-RELATED"/>
    <property type="match status" value="1"/>
</dbReference>
<evidence type="ECO:0000313" key="2">
    <source>
        <dbReference type="EMBL" id="MBB5706173.1"/>
    </source>
</evidence>
<dbReference type="InterPro" id="IPR051531">
    <property type="entry name" value="N-acetyltransferase"/>
</dbReference>
<dbReference type="InterPro" id="IPR000182">
    <property type="entry name" value="GNAT_dom"/>
</dbReference>
<protein>
    <submittedName>
        <fullName evidence="2">RimJ/RimL family protein N-acetyltransferase</fullName>
    </submittedName>
</protein>
<keyword evidence="3" id="KW-1185">Reference proteome</keyword>
<dbReference type="InterPro" id="IPR016181">
    <property type="entry name" value="Acyl_CoA_acyltransferase"/>
</dbReference>
<dbReference type="Gene3D" id="3.40.630.30">
    <property type="match status" value="1"/>
</dbReference>
<gene>
    <name evidence="2" type="ORF">FHR21_001517</name>
</gene>
<comment type="caution">
    <text evidence="2">The sequence shown here is derived from an EMBL/GenBank/DDBJ whole genome shotgun (WGS) entry which is preliminary data.</text>
</comment>
<name>A0A7W9B4P1_9SPHN</name>
<dbReference type="SUPFAM" id="SSF55729">
    <property type="entry name" value="Acyl-CoA N-acyltransferases (Nat)"/>
    <property type="match status" value="1"/>
</dbReference>
<evidence type="ECO:0000313" key="3">
    <source>
        <dbReference type="Proteomes" id="UP000537161"/>
    </source>
</evidence>
<organism evidence="2 3">
    <name type="scientific">Sphingopyxis panaciterrulae</name>
    <dbReference type="NCBI Taxonomy" id="462372"/>
    <lineage>
        <taxon>Bacteria</taxon>
        <taxon>Pseudomonadati</taxon>
        <taxon>Pseudomonadota</taxon>
        <taxon>Alphaproteobacteria</taxon>
        <taxon>Sphingomonadales</taxon>
        <taxon>Sphingomonadaceae</taxon>
        <taxon>Sphingopyxis</taxon>
    </lineage>
</organism>
<sequence>MTAPTLPTARLVLRQLRLDDAEALFPVLSDADLMTWWSSGPHASVEQTRDYLRFNAATEQGHLCWAITEASADRALGWVTLIDRRPGVAEIGYILNRGHWGGGIAREAVAAVIDFAFARHGLRRVYADTDPDNCGSVALLERLGFQREGRLRGEWETHIGVRDSLIFGLLRSEWPALTER</sequence>
<accession>A0A7W9B4P1</accession>
<proteinExistence type="predicted"/>
<dbReference type="GO" id="GO:0016747">
    <property type="term" value="F:acyltransferase activity, transferring groups other than amino-acyl groups"/>
    <property type="evidence" value="ECO:0007669"/>
    <property type="project" value="InterPro"/>
</dbReference>
<reference evidence="2 3" key="1">
    <citation type="submission" date="2020-08" db="EMBL/GenBank/DDBJ databases">
        <title>Genomic Encyclopedia of Type Strains, Phase IV (KMG-IV): sequencing the most valuable type-strain genomes for metagenomic binning, comparative biology and taxonomic classification.</title>
        <authorList>
            <person name="Goeker M."/>
        </authorList>
    </citation>
    <scope>NUCLEOTIDE SEQUENCE [LARGE SCALE GENOMIC DNA]</scope>
    <source>
        <strain evidence="2 3">DSM 27163</strain>
    </source>
</reference>
<keyword evidence="2" id="KW-0808">Transferase</keyword>